<keyword evidence="2" id="KW-1185">Reference proteome</keyword>
<protein>
    <submittedName>
        <fullName evidence="1">Uncharacterized protein</fullName>
    </submittedName>
</protein>
<dbReference type="Proteomes" id="UP001196509">
    <property type="component" value="Unassembled WGS sequence"/>
</dbReference>
<reference evidence="1" key="1">
    <citation type="submission" date="2021-08" db="EMBL/GenBank/DDBJ databases">
        <title>Hoeflea bacterium WL0058 sp. nov., isolated from the sediment.</title>
        <authorList>
            <person name="Wang L."/>
            <person name="Zhang D."/>
        </authorList>
    </citation>
    <scope>NUCLEOTIDE SEQUENCE</scope>
    <source>
        <strain evidence="1">WL0058</strain>
    </source>
</reference>
<comment type="caution">
    <text evidence="1">The sequence shown here is derived from an EMBL/GenBank/DDBJ whole genome shotgun (WGS) entry which is preliminary data.</text>
</comment>
<dbReference type="EMBL" id="JAICBX010000006">
    <property type="protein sequence ID" value="MBW8640483.1"/>
    <property type="molecule type" value="Genomic_DNA"/>
</dbReference>
<dbReference type="AlphaFoldDB" id="A0AAE2ZU49"/>
<dbReference type="RefSeq" id="WP_220231201.1">
    <property type="nucleotide sequence ID" value="NZ_JAICBX010000006.1"/>
</dbReference>
<proteinExistence type="predicted"/>
<organism evidence="1 2">
    <name type="scientific">Flavimaribacter sediminis</name>
    <dbReference type="NCBI Taxonomy" id="2865987"/>
    <lineage>
        <taxon>Bacteria</taxon>
        <taxon>Pseudomonadati</taxon>
        <taxon>Pseudomonadota</taxon>
        <taxon>Alphaproteobacteria</taxon>
        <taxon>Hyphomicrobiales</taxon>
        <taxon>Rhizobiaceae</taxon>
        <taxon>Flavimaribacter</taxon>
    </lineage>
</organism>
<evidence type="ECO:0000313" key="2">
    <source>
        <dbReference type="Proteomes" id="UP001196509"/>
    </source>
</evidence>
<evidence type="ECO:0000313" key="1">
    <source>
        <dbReference type="EMBL" id="MBW8640483.1"/>
    </source>
</evidence>
<name>A0AAE2ZU49_9HYPH</name>
<gene>
    <name evidence="1" type="ORF">K1W69_25045</name>
</gene>
<accession>A0AAE2ZU49</accession>
<sequence length="97" mass="10555">MTRRNKAKVTEGAGGNGIELLENGSNFPMIRDAVLQAATEAGGGSMVEYLRVQAQKHPGGFMTLLGKVLAMQEVRHEGGTFKLDFTVQFVNSDRENE</sequence>